<evidence type="ECO:0000313" key="1">
    <source>
        <dbReference type="EMBL" id="KAK9125921.1"/>
    </source>
</evidence>
<dbReference type="EMBL" id="JBBNAG010000006">
    <property type="protein sequence ID" value="KAK9125921.1"/>
    <property type="molecule type" value="Genomic_DNA"/>
</dbReference>
<accession>A0AAP0P3C0</accession>
<protein>
    <submittedName>
        <fullName evidence="1">Uncharacterized protein</fullName>
    </submittedName>
</protein>
<name>A0AAP0P3C0_9MAGN</name>
<sequence length="86" mass="9468">MNVSSTINAKAHLRYGRTLRLLRVCSRRVITCSRRGIILLSKGPDRLDSGIESLDSRIVEGLCGQVLFLSTRGLSSRIALVASRQV</sequence>
<evidence type="ECO:0000313" key="2">
    <source>
        <dbReference type="Proteomes" id="UP001419268"/>
    </source>
</evidence>
<proteinExistence type="predicted"/>
<dbReference type="Proteomes" id="UP001419268">
    <property type="component" value="Unassembled WGS sequence"/>
</dbReference>
<dbReference type="AlphaFoldDB" id="A0AAP0P3C0"/>
<comment type="caution">
    <text evidence="1">The sequence shown here is derived from an EMBL/GenBank/DDBJ whole genome shotgun (WGS) entry which is preliminary data.</text>
</comment>
<organism evidence="1 2">
    <name type="scientific">Stephania cephalantha</name>
    <dbReference type="NCBI Taxonomy" id="152367"/>
    <lineage>
        <taxon>Eukaryota</taxon>
        <taxon>Viridiplantae</taxon>
        <taxon>Streptophyta</taxon>
        <taxon>Embryophyta</taxon>
        <taxon>Tracheophyta</taxon>
        <taxon>Spermatophyta</taxon>
        <taxon>Magnoliopsida</taxon>
        <taxon>Ranunculales</taxon>
        <taxon>Menispermaceae</taxon>
        <taxon>Menispermoideae</taxon>
        <taxon>Cissampelideae</taxon>
        <taxon>Stephania</taxon>
    </lineage>
</organism>
<gene>
    <name evidence="1" type="ORF">Scep_014767</name>
</gene>
<reference evidence="1 2" key="1">
    <citation type="submission" date="2024-01" db="EMBL/GenBank/DDBJ databases">
        <title>Genome assemblies of Stephania.</title>
        <authorList>
            <person name="Yang L."/>
        </authorList>
    </citation>
    <scope>NUCLEOTIDE SEQUENCE [LARGE SCALE GENOMIC DNA]</scope>
    <source>
        <strain evidence="1">JXDWG</strain>
        <tissue evidence="1">Leaf</tissue>
    </source>
</reference>
<keyword evidence="2" id="KW-1185">Reference proteome</keyword>